<dbReference type="PIRSF" id="PIRSF000676">
    <property type="entry name" value="Homoser_kin"/>
    <property type="match status" value="1"/>
</dbReference>
<comment type="pathway">
    <text evidence="1 12">Amino-acid biosynthesis; L-threonine biosynthesis; L-threonine from L-aspartate: step 4/5.</text>
</comment>
<gene>
    <name evidence="12" type="primary">thrB</name>
    <name evidence="15" type="ordered locus">Trad_2370</name>
</gene>
<dbReference type="InterPro" id="IPR006204">
    <property type="entry name" value="GHMP_kinase_N_dom"/>
</dbReference>
<evidence type="ECO:0000256" key="1">
    <source>
        <dbReference type="ARBA" id="ARBA00005015"/>
    </source>
</evidence>
<comment type="catalytic activity">
    <reaction evidence="11 12">
        <text>L-homoserine + ATP = O-phospho-L-homoserine + ADP + H(+)</text>
        <dbReference type="Rhea" id="RHEA:13985"/>
        <dbReference type="ChEBI" id="CHEBI:15378"/>
        <dbReference type="ChEBI" id="CHEBI:30616"/>
        <dbReference type="ChEBI" id="CHEBI:57476"/>
        <dbReference type="ChEBI" id="CHEBI:57590"/>
        <dbReference type="ChEBI" id="CHEBI:456216"/>
        <dbReference type="EC" id="2.7.1.39"/>
    </reaction>
</comment>
<evidence type="ECO:0000256" key="9">
    <source>
        <dbReference type="ARBA" id="ARBA00022777"/>
    </source>
</evidence>
<dbReference type="InterPro" id="IPR006203">
    <property type="entry name" value="GHMP_knse_ATP-bd_CS"/>
</dbReference>
<keyword evidence="10 12" id="KW-0067">ATP-binding</keyword>
<dbReference type="InterPro" id="IPR014721">
    <property type="entry name" value="Ribsml_uS5_D2-typ_fold_subgr"/>
</dbReference>
<dbReference type="UniPathway" id="UPA00050">
    <property type="reaction ID" value="UER00064"/>
</dbReference>
<keyword evidence="9 12" id="KW-0418">Kinase</keyword>
<evidence type="ECO:0000256" key="5">
    <source>
        <dbReference type="ARBA" id="ARBA00022605"/>
    </source>
</evidence>
<dbReference type="GO" id="GO:0009088">
    <property type="term" value="P:threonine biosynthetic process"/>
    <property type="evidence" value="ECO:0007669"/>
    <property type="project" value="UniProtKB-UniRule"/>
</dbReference>
<dbReference type="PANTHER" id="PTHR20861:SF1">
    <property type="entry name" value="HOMOSERINE KINASE"/>
    <property type="match status" value="1"/>
</dbReference>
<feature type="domain" description="GHMP kinase N-terminal" evidence="13">
    <location>
        <begin position="79"/>
        <end position="151"/>
    </location>
</feature>
<keyword evidence="7 12" id="KW-0791">Threonine biosynthesis</keyword>
<sequence length="315" mass="32340">MGVNVGGDVGGGEAEGARVRVPATSANLGPGFDCLGLAVGLYLEVRAQLAPCDAFFYRGPGSVPSRPDNLTHEGFRAAYAALGRPAPRVRFEAHNEIPLARGLGSSSAALVAGVALADHFSGGALGREGVFEVAAALEGHPDNVAPAVYGGFTVSAKRDGDGYLTQVLALPARWRLLFAVPDFELLTSAARAVLPSRYGRDDAVFTASRCALWTTAVALDRPELLGVASQDRLHEPFREPLIPGLAACRRALLGAGASAAFLSGAGPTLGVIYVERPGDDGLGERLKGLLRAFAGAGEVLALPPSAGYVIEAGGS</sequence>
<dbReference type="SUPFAM" id="SSF54211">
    <property type="entry name" value="Ribosomal protein S5 domain 2-like"/>
    <property type="match status" value="1"/>
</dbReference>
<reference evidence="16" key="1">
    <citation type="submission" date="2010-05" db="EMBL/GenBank/DDBJ databases">
        <title>The complete genome of Truepera radiovictris DSM 17093.</title>
        <authorList>
            <consortium name="US DOE Joint Genome Institute (JGI-PGF)"/>
            <person name="Lucas S."/>
            <person name="Copeland A."/>
            <person name="Lapidus A."/>
            <person name="Glavina del Rio T."/>
            <person name="Dalin E."/>
            <person name="Tice H."/>
            <person name="Bruce D."/>
            <person name="Goodwin L."/>
            <person name="Pitluck S."/>
            <person name="Kyrpides N."/>
            <person name="Mavromatis K."/>
            <person name="Ovchinnikova G."/>
            <person name="Munk A.C."/>
            <person name="Detter J.C."/>
            <person name="Han C."/>
            <person name="Tapia R."/>
            <person name="Land M."/>
            <person name="Hauser L."/>
            <person name="Markowitz V."/>
            <person name="Cheng J.-F."/>
            <person name="Hugenholtz P."/>
            <person name="Woyke T."/>
            <person name="Wu D."/>
            <person name="Tindall B."/>
            <person name="Pomrenke H.G."/>
            <person name="Brambilla E."/>
            <person name="Klenk H.-P."/>
            <person name="Eisen J.A."/>
        </authorList>
    </citation>
    <scope>NUCLEOTIDE SEQUENCE [LARGE SCALE GENOMIC DNA]</scope>
    <source>
        <strain evidence="16">DSM 17093 / CIP 108686 / LMG 22925 / RQ-24</strain>
    </source>
</reference>
<keyword evidence="5 12" id="KW-0028">Amino-acid biosynthesis</keyword>
<reference evidence="15 16" key="2">
    <citation type="journal article" date="2011" name="Stand. Genomic Sci.">
        <title>Complete genome sequence of Truepera radiovictrix type strain (RQ-24).</title>
        <authorList>
            <person name="Ivanova N."/>
            <person name="Rohde C."/>
            <person name="Munk C."/>
            <person name="Nolan M."/>
            <person name="Lucas S."/>
            <person name="Del Rio T.G."/>
            <person name="Tice H."/>
            <person name="Deshpande S."/>
            <person name="Cheng J.F."/>
            <person name="Tapia R."/>
            <person name="Han C."/>
            <person name="Goodwin L."/>
            <person name="Pitluck S."/>
            <person name="Liolios K."/>
            <person name="Mavromatis K."/>
            <person name="Mikhailova N."/>
            <person name="Pati A."/>
            <person name="Chen A."/>
            <person name="Palaniappan K."/>
            <person name="Land M."/>
            <person name="Hauser L."/>
            <person name="Chang Y.J."/>
            <person name="Jeffries C.D."/>
            <person name="Brambilla E."/>
            <person name="Rohde M."/>
            <person name="Goker M."/>
            <person name="Tindall B.J."/>
            <person name="Woyke T."/>
            <person name="Bristow J."/>
            <person name="Eisen J.A."/>
            <person name="Markowitz V."/>
            <person name="Hugenholtz P."/>
            <person name="Kyrpides N.C."/>
            <person name="Klenk H.P."/>
            <person name="Lapidus A."/>
        </authorList>
    </citation>
    <scope>NUCLEOTIDE SEQUENCE [LARGE SCALE GENOMIC DNA]</scope>
    <source>
        <strain evidence="16">DSM 17093 / CIP 108686 / LMG 22925 / RQ-24</strain>
    </source>
</reference>
<dbReference type="InterPro" id="IPR013750">
    <property type="entry name" value="GHMP_kinase_C_dom"/>
</dbReference>
<dbReference type="EMBL" id="CP002049">
    <property type="protein sequence ID" value="ADI15479.1"/>
    <property type="molecule type" value="Genomic_DNA"/>
</dbReference>
<dbReference type="HOGENOM" id="CLU_041243_0_2_0"/>
<dbReference type="InterPro" id="IPR000870">
    <property type="entry name" value="Homoserine_kinase"/>
</dbReference>
<dbReference type="STRING" id="649638.Trad_2370"/>
<accession>D7CT16</accession>
<dbReference type="GO" id="GO:0005524">
    <property type="term" value="F:ATP binding"/>
    <property type="evidence" value="ECO:0007669"/>
    <property type="project" value="UniProtKB-UniRule"/>
</dbReference>
<evidence type="ECO:0000313" key="16">
    <source>
        <dbReference type="Proteomes" id="UP000000379"/>
    </source>
</evidence>
<dbReference type="Proteomes" id="UP000000379">
    <property type="component" value="Chromosome"/>
</dbReference>
<dbReference type="GO" id="GO:0004413">
    <property type="term" value="F:homoserine kinase activity"/>
    <property type="evidence" value="ECO:0007669"/>
    <property type="project" value="UniProtKB-UniRule"/>
</dbReference>
<dbReference type="GO" id="GO:0005737">
    <property type="term" value="C:cytoplasm"/>
    <property type="evidence" value="ECO:0007669"/>
    <property type="project" value="UniProtKB-SubCell"/>
</dbReference>
<evidence type="ECO:0000256" key="11">
    <source>
        <dbReference type="ARBA" id="ARBA00049375"/>
    </source>
</evidence>
<keyword evidence="8 12" id="KW-0547">Nucleotide-binding</keyword>
<comment type="function">
    <text evidence="12">Catalyzes the ATP-dependent phosphorylation of L-homoserine to L-homoserine phosphate.</text>
</comment>
<keyword evidence="6 12" id="KW-0808">Transferase</keyword>
<dbReference type="PROSITE" id="PS00627">
    <property type="entry name" value="GHMP_KINASES_ATP"/>
    <property type="match status" value="1"/>
</dbReference>
<dbReference type="Gene3D" id="3.30.230.10">
    <property type="match status" value="1"/>
</dbReference>
<evidence type="ECO:0000259" key="14">
    <source>
        <dbReference type="Pfam" id="PF08544"/>
    </source>
</evidence>
<dbReference type="KEGG" id="tra:Trad_2370"/>
<dbReference type="InterPro" id="IPR036554">
    <property type="entry name" value="GHMP_kinase_C_sf"/>
</dbReference>
<comment type="subcellular location">
    <subcellularLocation>
        <location evidence="12">Cytoplasm</location>
    </subcellularLocation>
</comment>
<keyword evidence="12" id="KW-0963">Cytoplasm</keyword>
<keyword evidence="16" id="KW-1185">Reference proteome</keyword>
<feature type="binding site" evidence="12">
    <location>
        <begin position="98"/>
        <end position="108"/>
    </location>
    <ligand>
        <name>ATP</name>
        <dbReference type="ChEBI" id="CHEBI:30616"/>
    </ligand>
</feature>
<evidence type="ECO:0000259" key="13">
    <source>
        <dbReference type="Pfam" id="PF00288"/>
    </source>
</evidence>
<name>D7CT16_TRURR</name>
<organism evidence="15 16">
    <name type="scientific">Truepera radiovictrix (strain DSM 17093 / CIP 108686 / LMG 22925 / RQ-24)</name>
    <dbReference type="NCBI Taxonomy" id="649638"/>
    <lineage>
        <taxon>Bacteria</taxon>
        <taxon>Thermotogati</taxon>
        <taxon>Deinococcota</taxon>
        <taxon>Deinococci</taxon>
        <taxon>Trueperales</taxon>
        <taxon>Trueperaceae</taxon>
        <taxon>Truepera</taxon>
    </lineage>
</organism>
<evidence type="ECO:0000256" key="3">
    <source>
        <dbReference type="ARBA" id="ARBA00012078"/>
    </source>
</evidence>
<evidence type="ECO:0000256" key="7">
    <source>
        <dbReference type="ARBA" id="ARBA00022697"/>
    </source>
</evidence>
<evidence type="ECO:0000256" key="12">
    <source>
        <dbReference type="HAMAP-Rule" id="MF_00384"/>
    </source>
</evidence>
<dbReference type="HAMAP" id="MF_00384">
    <property type="entry name" value="Homoser_kinase"/>
    <property type="match status" value="1"/>
</dbReference>
<dbReference type="PANTHER" id="PTHR20861">
    <property type="entry name" value="HOMOSERINE/4-DIPHOSPHOCYTIDYL-2-C-METHYL-D-ERYTHRITOL KINASE"/>
    <property type="match status" value="1"/>
</dbReference>
<evidence type="ECO:0000313" key="15">
    <source>
        <dbReference type="EMBL" id="ADI15479.1"/>
    </source>
</evidence>
<evidence type="ECO:0000256" key="8">
    <source>
        <dbReference type="ARBA" id="ARBA00022741"/>
    </source>
</evidence>
<dbReference type="Gene3D" id="3.30.70.890">
    <property type="entry name" value="GHMP kinase, C-terminal domain"/>
    <property type="match status" value="1"/>
</dbReference>
<dbReference type="Pfam" id="PF08544">
    <property type="entry name" value="GHMP_kinases_C"/>
    <property type="match status" value="1"/>
</dbReference>
<dbReference type="PRINTS" id="PR00958">
    <property type="entry name" value="HOMSERKINASE"/>
</dbReference>
<evidence type="ECO:0000256" key="4">
    <source>
        <dbReference type="ARBA" id="ARBA00017858"/>
    </source>
</evidence>
<dbReference type="EC" id="2.7.1.39" evidence="3 12"/>
<dbReference type="Pfam" id="PF00288">
    <property type="entry name" value="GHMP_kinases_N"/>
    <property type="match status" value="1"/>
</dbReference>
<proteinExistence type="inferred from homology"/>
<dbReference type="NCBIfam" id="TIGR00191">
    <property type="entry name" value="thrB"/>
    <property type="match status" value="1"/>
</dbReference>
<dbReference type="InterPro" id="IPR020568">
    <property type="entry name" value="Ribosomal_Su5_D2-typ_SF"/>
</dbReference>
<protein>
    <recommendedName>
        <fullName evidence="4 12">Homoserine kinase</fullName>
        <shortName evidence="12">HK</shortName>
        <shortName evidence="12">HSK</shortName>
        <ecNumber evidence="3 12">2.7.1.39</ecNumber>
    </recommendedName>
</protein>
<feature type="domain" description="GHMP kinase C-terminal" evidence="14">
    <location>
        <begin position="228"/>
        <end position="273"/>
    </location>
</feature>
<dbReference type="eggNOG" id="COG0083">
    <property type="taxonomic scope" value="Bacteria"/>
</dbReference>
<comment type="similarity">
    <text evidence="2 12">Belongs to the GHMP kinase family. Homoserine kinase subfamily.</text>
</comment>
<dbReference type="SUPFAM" id="SSF55060">
    <property type="entry name" value="GHMP Kinase, C-terminal domain"/>
    <property type="match status" value="1"/>
</dbReference>
<evidence type="ECO:0000256" key="6">
    <source>
        <dbReference type="ARBA" id="ARBA00022679"/>
    </source>
</evidence>
<evidence type="ECO:0000256" key="10">
    <source>
        <dbReference type="ARBA" id="ARBA00022840"/>
    </source>
</evidence>
<evidence type="ECO:0000256" key="2">
    <source>
        <dbReference type="ARBA" id="ARBA00007370"/>
    </source>
</evidence>
<dbReference type="AlphaFoldDB" id="D7CT16"/>